<name>A0A836F8U2_9HYME</name>
<feature type="non-terminal residue" evidence="2">
    <location>
        <position position="444"/>
    </location>
</feature>
<reference evidence="2" key="1">
    <citation type="submission" date="2020-02" db="EMBL/GenBank/DDBJ databases">
        <title>Relaxed selection underlies rapid genomic changes in the transitions from sociality to social parasitism in ants.</title>
        <authorList>
            <person name="Bi X."/>
        </authorList>
    </citation>
    <scope>NUCLEOTIDE SEQUENCE</scope>
    <source>
        <strain evidence="2">BGI-DK2013a</strain>
        <tissue evidence="2">Whole body</tissue>
    </source>
</reference>
<protein>
    <submittedName>
        <fullName evidence="2">CFA20 protein</fullName>
    </submittedName>
</protein>
<dbReference type="InterPro" id="IPR040441">
    <property type="entry name" value="CFA20/CFAP20DC"/>
</dbReference>
<sequence length="444" mass="51919">MLKNTFRYMPLLYSIANKPLHLWSKHVSFGGKVRRVSDNQLHGDKVIEITGPHDNTIPTNITIPAKALDILNIKLPILILIVKNLNLWFKLEVQKIIDKQQYRRRFSFMTYNVEKLPSINASIARIPLRLDDCWNFLEINLQTLCHQVYKTDYEALQRVTIYQNCHLRRVYLQNRHYNDDELYRTFFNMYILKQGITFIEKSCQTEDCYTGLLEQSDLNCFVEDNSSSTLLTKVDSRKTAGSMEKLKTKLSMNLNLYNSDTLKRNHMLLDALNDAIKKTVCFDNSSDNRKSKKTYKTENSLLNIKINNHTSRLASSIELKTIMKSQFLKMSTKYYTGKNNSTTPKFKVDAMDFSSFFKADLSENIKLDNINNNVSDISSNEYIRSKHKYVKESDKSTASRLRSLVSIEDAENLNENIYKQMHSISNRERRRELDEMTRHVFNDG</sequence>
<dbReference type="Proteomes" id="UP000667349">
    <property type="component" value="Unassembled WGS sequence"/>
</dbReference>
<dbReference type="InterPro" id="IPR007714">
    <property type="entry name" value="CFA20_dom"/>
</dbReference>
<keyword evidence="3" id="KW-1185">Reference proteome</keyword>
<feature type="non-terminal residue" evidence="2">
    <location>
        <position position="1"/>
    </location>
</feature>
<evidence type="ECO:0000313" key="3">
    <source>
        <dbReference type="Proteomes" id="UP000667349"/>
    </source>
</evidence>
<comment type="caution">
    <text evidence="2">The sequence shown here is derived from an EMBL/GenBank/DDBJ whole genome shotgun (WGS) entry which is preliminary data.</text>
</comment>
<dbReference type="EMBL" id="JAANHZ010000132">
    <property type="protein sequence ID" value="KAG5314998.1"/>
    <property type="molecule type" value="Genomic_DNA"/>
</dbReference>
<organism evidence="2 3">
    <name type="scientific">Acromyrmex insinuator</name>
    <dbReference type="NCBI Taxonomy" id="230686"/>
    <lineage>
        <taxon>Eukaryota</taxon>
        <taxon>Metazoa</taxon>
        <taxon>Ecdysozoa</taxon>
        <taxon>Arthropoda</taxon>
        <taxon>Hexapoda</taxon>
        <taxon>Insecta</taxon>
        <taxon>Pterygota</taxon>
        <taxon>Neoptera</taxon>
        <taxon>Endopterygota</taxon>
        <taxon>Hymenoptera</taxon>
        <taxon>Apocrita</taxon>
        <taxon>Aculeata</taxon>
        <taxon>Formicoidea</taxon>
        <taxon>Formicidae</taxon>
        <taxon>Myrmicinae</taxon>
        <taxon>Acromyrmex</taxon>
    </lineage>
</organism>
<dbReference type="AlphaFoldDB" id="A0A836F8U2"/>
<gene>
    <name evidence="2" type="primary">Cfap20_1</name>
    <name evidence="2" type="ORF">G6Z75_0005725</name>
</gene>
<evidence type="ECO:0000313" key="2">
    <source>
        <dbReference type="EMBL" id="KAG5314998.1"/>
    </source>
</evidence>
<feature type="domain" description="CFA20" evidence="1">
    <location>
        <begin position="1"/>
        <end position="188"/>
    </location>
</feature>
<proteinExistence type="predicted"/>
<dbReference type="PANTHER" id="PTHR12458">
    <property type="entry name" value="ORF PROTEIN"/>
    <property type="match status" value="1"/>
</dbReference>
<dbReference type="Pfam" id="PF05018">
    <property type="entry name" value="CFA20_dom"/>
    <property type="match status" value="1"/>
</dbReference>
<evidence type="ECO:0000259" key="1">
    <source>
        <dbReference type="Pfam" id="PF05018"/>
    </source>
</evidence>
<accession>A0A836F8U2</accession>